<accession>A0A9E5JS06</accession>
<evidence type="ECO:0000256" key="3">
    <source>
        <dbReference type="ARBA" id="ARBA00022960"/>
    </source>
</evidence>
<organism evidence="9 10">
    <name type="scientific">Pseudomaricurvus hydrocarbonicus</name>
    <dbReference type="NCBI Taxonomy" id="1470433"/>
    <lineage>
        <taxon>Bacteria</taxon>
        <taxon>Pseudomonadati</taxon>
        <taxon>Pseudomonadota</taxon>
        <taxon>Gammaproteobacteria</taxon>
        <taxon>Cellvibrionales</taxon>
        <taxon>Cellvibrionaceae</taxon>
        <taxon>Pseudomaricurvus</taxon>
    </lineage>
</organism>
<name>A0A9E5JS06_9GAMM</name>
<dbReference type="InterPro" id="IPR042177">
    <property type="entry name" value="Cell/Rod_1"/>
</dbReference>
<dbReference type="Gene3D" id="2.40.10.350">
    <property type="entry name" value="Rod shape-determining protein MreC, domain 2"/>
    <property type="match status" value="1"/>
</dbReference>
<dbReference type="PIRSF" id="PIRSF038471">
    <property type="entry name" value="MreC"/>
    <property type="match status" value="1"/>
</dbReference>
<dbReference type="InterPro" id="IPR042175">
    <property type="entry name" value="Cell/Rod_MreC_2"/>
</dbReference>
<reference evidence="9" key="1">
    <citation type="submission" date="2020-03" db="EMBL/GenBank/DDBJ databases">
        <authorList>
            <person name="Guo F."/>
        </authorList>
    </citation>
    <scope>NUCLEOTIDE SEQUENCE</scope>
    <source>
        <strain evidence="9">JCM 30134</strain>
    </source>
</reference>
<evidence type="ECO:0000313" key="9">
    <source>
        <dbReference type="EMBL" id="NHO64321.1"/>
    </source>
</evidence>
<dbReference type="Proteomes" id="UP000787472">
    <property type="component" value="Unassembled WGS sequence"/>
</dbReference>
<evidence type="ECO:0000256" key="5">
    <source>
        <dbReference type="PIRNR" id="PIRNR038471"/>
    </source>
</evidence>
<dbReference type="GO" id="GO:0008360">
    <property type="term" value="P:regulation of cell shape"/>
    <property type="evidence" value="ECO:0007669"/>
    <property type="project" value="UniProtKB-KW"/>
</dbReference>
<evidence type="ECO:0000256" key="2">
    <source>
        <dbReference type="ARBA" id="ARBA00013855"/>
    </source>
</evidence>
<comment type="caution">
    <text evidence="9">The sequence shown here is derived from an EMBL/GenBank/DDBJ whole genome shotgun (WGS) entry which is preliminary data.</text>
</comment>
<dbReference type="Pfam" id="PF04085">
    <property type="entry name" value="MreC"/>
    <property type="match status" value="1"/>
</dbReference>
<feature type="coiled-coil region" evidence="6">
    <location>
        <begin position="49"/>
        <end position="76"/>
    </location>
</feature>
<proteinExistence type="inferred from homology"/>
<dbReference type="PANTHER" id="PTHR34138">
    <property type="entry name" value="CELL SHAPE-DETERMINING PROTEIN MREC"/>
    <property type="match status" value="1"/>
</dbReference>
<evidence type="ECO:0000256" key="6">
    <source>
        <dbReference type="SAM" id="Coils"/>
    </source>
</evidence>
<evidence type="ECO:0000256" key="4">
    <source>
        <dbReference type="ARBA" id="ARBA00032089"/>
    </source>
</evidence>
<feature type="region of interest" description="Disordered" evidence="7">
    <location>
        <begin position="262"/>
        <end position="297"/>
    </location>
</feature>
<keyword evidence="3 5" id="KW-0133">Cell shape</keyword>
<keyword evidence="10" id="KW-1185">Reference proteome</keyword>
<feature type="compositionally biased region" description="Low complexity" evidence="7">
    <location>
        <begin position="274"/>
        <end position="286"/>
    </location>
</feature>
<evidence type="ECO:0000259" key="8">
    <source>
        <dbReference type="Pfam" id="PF04085"/>
    </source>
</evidence>
<comment type="similarity">
    <text evidence="1 5">Belongs to the MreC family.</text>
</comment>
<evidence type="ECO:0000313" key="10">
    <source>
        <dbReference type="Proteomes" id="UP000787472"/>
    </source>
</evidence>
<evidence type="ECO:0000256" key="1">
    <source>
        <dbReference type="ARBA" id="ARBA00009369"/>
    </source>
</evidence>
<sequence>MMGLGALALILIFLNVYTDALDPVRSRLASLATPFYWIADTPRSILEWGQETVRTREQLEEENELMKAELLIHKRKLQQMASLSAENVRLRQLLNSADMVRDRVLVAELIGVSPDPLTHRVIINKGRKHGVYLGQPLLDAQGLMGQVVEVNDFASQVLLITDTTHALPVQINRNGVRAVAEGTGDLYQLKLRHLANTVDIEEGDLLVSSGLGQRFPVGYPVATVTSVIHDPGQPFARVEALPEAQLNRSRHVLLVFSGEGGRVTADSLKDPIDDNSAADKSSQSQADDGRRSSATGE</sequence>
<dbReference type="PANTHER" id="PTHR34138:SF1">
    <property type="entry name" value="CELL SHAPE-DETERMINING PROTEIN MREC"/>
    <property type="match status" value="1"/>
</dbReference>
<keyword evidence="6" id="KW-0175">Coiled coil</keyword>
<protein>
    <recommendedName>
        <fullName evidence="2 5">Cell shape-determining protein MreC</fullName>
    </recommendedName>
    <alternativeName>
        <fullName evidence="4 5">Cell shape protein MreC</fullName>
    </alternativeName>
</protein>
<dbReference type="AlphaFoldDB" id="A0A9E5JS06"/>
<dbReference type="EMBL" id="JAAONZ010000001">
    <property type="protein sequence ID" value="NHO64321.1"/>
    <property type="molecule type" value="Genomic_DNA"/>
</dbReference>
<gene>
    <name evidence="9" type="primary">mreC</name>
    <name evidence="9" type="ORF">G8770_02010</name>
</gene>
<dbReference type="InterPro" id="IPR055342">
    <property type="entry name" value="MreC_beta-barrel_core"/>
</dbReference>
<dbReference type="FunFam" id="2.40.10.350:FF:000002">
    <property type="entry name" value="Cell shape-determining protein MreC"/>
    <property type="match status" value="1"/>
</dbReference>
<dbReference type="NCBIfam" id="TIGR00219">
    <property type="entry name" value="mreC"/>
    <property type="match status" value="1"/>
</dbReference>
<dbReference type="InterPro" id="IPR007221">
    <property type="entry name" value="MreC"/>
</dbReference>
<dbReference type="GO" id="GO:0005886">
    <property type="term" value="C:plasma membrane"/>
    <property type="evidence" value="ECO:0007669"/>
    <property type="project" value="TreeGrafter"/>
</dbReference>
<feature type="domain" description="Rod shape-determining protein MreC beta-barrel core" evidence="8">
    <location>
        <begin position="110"/>
        <end position="255"/>
    </location>
</feature>
<dbReference type="Gene3D" id="2.40.10.340">
    <property type="entry name" value="Rod shape-determining protein MreC, domain 1"/>
    <property type="match status" value="1"/>
</dbReference>
<comment type="function">
    <text evidence="5">Involved in formation and maintenance of cell shape.</text>
</comment>
<evidence type="ECO:0000256" key="7">
    <source>
        <dbReference type="SAM" id="MobiDB-lite"/>
    </source>
</evidence>